<dbReference type="GO" id="GO:0004029">
    <property type="term" value="F:aldehyde dehydrogenase (NAD+) activity"/>
    <property type="evidence" value="ECO:0007669"/>
    <property type="project" value="TreeGrafter"/>
</dbReference>
<sequence>MELRQEESHGYRTKPQRTNDSLPNPAHFMTESSPRSERILVCGATGYVGGRLARRLLEEGYRVTCLVRSPEKLTKFSWGQHERLTVVKGELEDTESTRRALENIDFAYYLVHSMQSAKGEYAQRDRELATGFRDTAQTSSCRRIIYLGGLGELGADLSEHLDSRHEVGEILQSGRVPTTVFRAAMIIGSGSASFETLRYLVERLPIMVTPKWVKTETQPVAIRDVLRYLVACLSVEETAGRTLDIGGPDVMSYRDVMQVMAEKLKLRRRIILPVPVLTPYLSSLWIGLVTPVSSSIARPLSEGLKNRTVCRNEDAVRLMPGDCLGIEAAIEAALGKTQQGDIETRWSTAGKIPGDPDWSGGTTLTDRREITVQGSVEQTFAEIRSIGGANGYWGAGFLWQVRGWMDQAIGGPGLRRGRRHPRDLHYGEAVDFWRVTKLVPNERLTLRAEMKLPGEAELDFQVEPSSAETTQVVMTARFRPKGLLGLAYWYAVLPLHGLVFPVMLRGIAKNVQR</sequence>
<dbReference type="SUPFAM" id="SSF51735">
    <property type="entry name" value="NAD(P)-binding Rossmann-fold domains"/>
    <property type="match status" value="1"/>
</dbReference>
<dbReference type="Pfam" id="PF13460">
    <property type="entry name" value="NAD_binding_10"/>
    <property type="match status" value="1"/>
</dbReference>
<evidence type="ECO:0000259" key="3">
    <source>
        <dbReference type="Pfam" id="PF13460"/>
    </source>
</evidence>
<dbReference type="Gene3D" id="3.40.50.720">
    <property type="entry name" value="NAD(P)-binding Rossmann-like Domain"/>
    <property type="match status" value="1"/>
</dbReference>
<keyword evidence="2" id="KW-0812">Transmembrane</keyword>
<reference evidence="4 5" key="1">
    <citation type="journal article" date="2013" name="Mar. Genomics">
        <title>Expression of sulfatases in Rhodopirellula baltica and the diversity of sulfatases in the genus Rhodopirellula.</title>
        <authorList>
            <person name="Wegner C.E."/>
            <person name="Richter-Heitmann T."/>
            <person name="Klindworth A."/>
            <person name="Klockow C."/>
            <person name="Richter M."/>
            <person name="Achstetter T."/>
            <person name="Glockner F.O."/>
            <person name="Harder J."/>
        </authorList>
    </citation>
    <scope>NUCLEOTIDE SEQUENCE [LARGE SCALE GENOMIC DNA]</scope>
    <source>
        <strain evidence="4 5">WH47</strain>
    </source>
</reference>
<dbReference type="EMBL" id="AFAR01000237">
    <property type="protein sequence ID" value="EGF25294.1"/>
    <property type="molecule type" value="Genomic_DNA"/>
</dbReference>
<dbReference type="CDD" id="cd05245">
    <property type="entry name" value="SDR_a2"/>
    <property type="match status" value="1"/>
</dbReference>
<dbReference type="PATRIC" id="fig|991778.3.peg.5047"/>
<feature type="compositionally biased region" description="Basic and acidic residues" evidence="1">
    <location>
        <begin position="1"/>
        <end position="10"/>
    </location>
</feature>
<evidence type="ECO:0000256" key="2">
    <source>
        <dbReference type="SAM" id="Phobius"/>
    </source>
</evidence>
<keyword evidence="2" id="KW-0472">Membrane</keyword>
<dbReference type="PANTHER" id="PTHR48079">
    <property type="entry name" value="PROTEIN YEEZ"/>
    <property type="match status" value="1"/>
</dbReference>
<feature type="region of interest" description="Disordered" evidence="1">
    <location>
        <begin position="1"/>
        <end position="32"/>
    </location>
</feature>
<dbReference type="GO" id="GO:0005737">
    <property type="term" value="C:cytoplasm"/>
    <property type="evidence" value="ECO:0007669"/>
    <property type="project" value="TreeGrafter"/>
</dbReference>
<dbReference type="InterPro" id="IPR016040">
    <property type="entry name" value="NAD(P)-bd_dom"/>
</dbReference>
<dbReference type="InterPro" id="IPR021295">
    <property type="entry name" value="DUF2867"/>
</dbReference>
<accession>F2AYG1</accession>
<dbReference type="PANTHER" id="PTHR48079:SF6">
    <property type="entry name" value="NAD(P)-BINDING DOMAIN-CONTAINING PROTEIN-RELATED"/>
    <property type="match status" value="1"/>
</dbReference>
<feature type="domain" description="NAD(P)-binding" evidence="3">
    <location>
        <begin position="43"/>
        <end position="151"/>
    </location>
</feature>
<dbReference type="InterPro" id="IPR036291">
    <property type="entry name" value="NAD(P)-bd_dom_sf"/>
</dbReference>
<name>F2AYG1_RHOBT</name>
<dbReference type="Pfam" id="PF11066">
    <property type="entry name" value="DUF2867"/>
    <property type="match status" value="1"/>
</dbReference>
<dbReference type="SUPFAM" id="SSF55961">
    <property type="entry name" value="Bet v1-like"/>
    <property type="match status" value="1"/>
</dbReference>
<feature type="transmembrane region" description="Helical" evidence="2">
    <location>
        <begin position="487"/>
        <end position="508"/>
    </location>
</feature>
<evidence type="ECO:0000313" key="4">
    <source>
        <dbReference type="EMBL" id="EGF25294.1"/>
    </source>
</evidence>
<dbReference type="InterPro" id="IPR051783">
    <property type="entry name" value="NAD(P)-dependent_oxidoreduct"/>
</dbReference>
<keyword evidence="2" id="KW-1133">Transmembrane helix</keyword>
<proteinExistence type="predicted"/>
<dbReference type="Proteomes" id="UP000006222">
    <property type="component" value="Unassembled WGS sequence"/>
</dbReference>
<comment type="caution">
    <text evidence="4">The sequence shown here is derived from an EMBL/GenBank/DDBJ whole genome shotgun (WGS) entry which is preliminary data.</text>
</comment>
<organism evidence="4 5">
    <name type="scientific">Rhodopirellula baltica WH47</name>
    <dbReference type="NCBI Taxonomy" id="991778"/>
    <lineage>
        <taxon>Bacteria</taxon>
        <taxon>Pseudomonadati</taxon>
        <taxon>Planctomycetota</taxon>
        <taxon>Planctomycetia</taxon>
        <taxon>Pirellulales</taxon>
        <taxon>Pirellulaceae</taxon>
        <taxon>Rhodopirellula</taxon>
    </lineage>
</organism>
<evidence type="ECO:0000313" key="5">
    <source>
        <dbReference type="Proteomes" id="UP000006222"/>
    </source>
</evidence>
<evidence type="ECO:0000256" key="1">
    <source>
        <dbReference type="SAM" id="MobiDB-lite"/>
    </source>
</evidence>
<dbReference type="AlphaFoldDB" id="F2AYG1"/>
<protein>
    <submittedName>
        <fullName evidence="4">NmrA family protein</fullName>
    </submittedName>
</protein>
<gene>
    <name evidence="4" type="ORF">RBWH47_04033</name>
</gene>